<dbReference type="Proteomes" id="UP000825799">
    <property type="component" value="Chromosome"/>
</dbReference>
<dbReference type="InterPro" id="IPR036182">
    <property type="entry name" value="PCuAC_sf"/>
</dbReference>
<evidence type="ECO:0000256" key="1">
    <source>
        <dbReference type="SAM" id="SignalP"/>
    </source>
</evidence>
<reference evidence="2 3" key="1">
    <citation type="submission" date="2021-08" db="EMBL/GenBank/DDBJ databases">
        <title>Devosia salina sp. nov., isolated from the South China Sea sediment.</title>
        <authorList>
            <person name="Zhou Z."/>
        </authorList>
    </citation>
    <scope>NUCLEOTIDE SEQUENCE [LARGE SCALE GENOMIC DNA]</scope>
    <source>
        <strain evidence="2 3">SCS-3</strain>
    </source>
</reference>
<dbReference type="SUPFAM" id="SSF110087">
    <property type="entry name" value="DR1885-like metal-binding protein"/>
    <property type="match status" value="1"/>
</dbReference>
<evidence type="ECO:0000313" key="2">
    <source>
        <dbReference type="EMBL" id="QYO75592.1"/>
    </source>
</evidence>
<keyword evidence="1" id="KW-0732">Signal</keyword>
<accession>A0ABX8WFU4</accession>
<feature type="signal peptide" evidence="1">
    <location>
        <begin position="1"/>
        <end position="20"/>
    </location>
</feature>
<dbReference type="RefSeq" id="WP_220304090.1">
    <property type="nucleotide sequence ID" value="NZ_CP080590.1"/>
</dbReference>
<protein>
    <recommendedName>
        <fullName evidence="4">Copper chaperone PCu(A)C</fullName>
    </recommendedName>
</protein>
<sequence length="145" mass="14910">MMKNLIVALLASGAASISVAAELPVSVIDGVVVEEAWASTQPNGVEIYLVINNRTTSGVGPISIEVPRASLTGVIRSDGGTFEPTLPPHAELYMQPGGVRIEALGLSVGAAVSVTVSIGESEVTVDAEVLGADELPPDHHDYDHG</sequence>
<keyword evidence="3" id="KW-1185">Reference proteome</keyword>
<proteinExistence type="predicted"/>
<feature type="chain" id="PRO_5047035103" description="Copper chaperone PCu(A)C" evidence="1">
    <location>
        <begin position="21"/>
        <end position="145"/>
    </location>
</feature>
<evidence type="ECO:0008006" key="4">
    <source>
        <dbReference type="Google" id="ProtNLM"/>
    </source>
</evidence>
<dbReference type="EMBL" id="CP080590">
    <property type="protein sequence ID" value="QYO75592.1"/>
    <property type="molecule type" value="Genomic_DNA"/>
</dbReference>
<evidence type="ECO:0000313" key="3">
    <source>
        <dbReference type="Proteomes" id="UP000825799"/>
    </source>
</evidence>
<organism evidence="2 3">
    <name type="scientific">Devosia salina</name>
    <dbReference type="NCBI Taxonomy" id="2860336"/>
    <lineage>
        <taxon>Bacteria</taxon>
        <taxon>Pseudomonadati</taxon>
        <taxon>Pseudomonadota</taxon>
        <taxon>Alphaproteobacteria</taxon>
        <taxon>Hyphomicrobiales</taxon>
        <taxon>Devosiaceae</taxon>
        <taxon>Devosia</taxon>
    </lineage>
</organism>
<gene>
    <name evidence="2" type="ORF">K1X15_13225</name>
</gene>
<name>A0ABX8WFU4_9HYPH</name>